<evidence type="ECO:0008006" key="4">
    <source>
        <dbReference type="Google" id="ProtNLM"/>
    </source>
</evidence>
<dbReference type="InterPro" id="IPR011990">
    <property type="entry name" value="TPR-like_helical_dom_sf"/>
</dbReference>
<accession>A0ABM6ZW44</accession>
<evidence type="ECO:0000313" key="3">
    <source>
        <dbReference type="Proteomes" id="UP000281192"/>
    </source>
</evidence>
<keyword evidence="1" id="KW-0732">Signal</keyword>
<dbReference type="EMBL" id="CP026100">
    <property type="protein sequence ID" value="AYV46189.1"/>
    <property type="molecule type" value="Genomic_DNA"/>
</dbReference>
<dbReference type="SUPFAM" id="SSF48452">
    <property type="entry name" value="TPR-like"/>
    <property type="match status" value="1"/>
</dbReference>
<keyword evidence="3" id="KW-1185">Reference proteome</keyword>
<proteinExistence type="predicted"/>
<protein>
    <recommendedName>
        <fullName evidence="4">Tetratricopeptide repeat protein</fullName>
    </recommendedName>
</protein>
<organism evidence="2 3">
    <name type="scientific">Caulobacter flavus</name>
    <dbReference type="NCBI Taxonomy" id="1679497"/>
    <lineage>
        <taxon>Bacteria</taxon>
        <taxon>Pseudomonadati</taxon>
        <taxon>Pseudomonadota</taxon>
        <taxon>Alphaproteobacteria</taxon>
        <taxon>Caulobacterales</taxon>
        <taxon>Caulobacteraceae</taxon>
        <taxon>Caulobacter</taxon>
    </lineage>
</organism>
<feature type="signal peptide" evidence="1">
    <location>
        <begin position="1"/>
        <end position="21"/>
    </location>
</feature>
<feature type="chain" id="PRO_5045115555" description="Tetratricopeptide repeat protein" evidence="1">
    <location>
        <begin position="22"/>
        <end position="468"/>
    </location>
</feature>
<name>A0ABM6ZW44_9CAUL</name>
<evidence type="ECO:0000256" key="1">
    <source>
        <dbReference type="SAM" id="SignalP"/>
    </source>
</evidence>
<gene>
    <name evidence="2" type="ORF">C1707_07935</name>
</gene>
<sequence>MDGVADSFPAMISLFAALALAAAQPAVPDAARALCEAAAGSLAAPLSEPAGIRYAAFWGHFLRDPAPYPFKPETTVAAARANCADPGSRSSDWMFLQGVLQSSGRAAEALRLAEERVRVEPSDGAWSALAVARLRQGDEAGALAAWRSQRQAGESDPRAVAEITSQLIYQMNGAPDRKPSLAYAQANVRRWRSIVEAGDGLGDRDSFELLSALKIEGDLLELSGDARSAADRFGEAASLSEARLAQAPDDFSRRDRKAGLMRLYVARSHAQAAAGDRDGVIDTSRKAAVLVDGERFLSPNATVLDQIANGLWSGDVSIAPVAEAFGGFGRDLLKVGAPREAVGFLRVSDALWKAHAKADGRASDGASEVLLARALRLSGDAPAALATIDRGLALAEKAGIEGNNWFWTGAGLERGEALLAMGLASQACAAFRRARPAVIHSMPEPHIAEILATLDARLAGPPCAPPVT</sequence>
<dbReference type="Proteomes" id="UP000281192">
    <property type="component" value="Chromosome"/>
</dbReference>
<reference evidence="2 3" key="1">
    <citation type="submission" date="2018-01" db="EMBL/GenBank/DDBJ databases">
        <title>Complete genome sequence of Caulobacter flavus RHGG3.</title>
        <authorList>
            <person name="Yang E."/>
        </authorList>
    </citation>
    <scope>NUCLEOTIDE SEQUENCE [LARGE SCALE GENOMIC DNA]</scope>
    <source>
        <strain evidence="2 3">RHGG3</strain>
    </source>
</reference>
<evidence type="ECO:0000313" key="2">
    <source>
        <dbReference type="EMBL" id="AYV46189.1"/>
    </source>
</evidence>